<comment type="caution">
    <text evidence="1">The sequence shown here is derived from an EMBL/GenBank/DDBJ whole genome shotgun (WGS) entry which is preliminary data.</text>
</comment>
<evidence type="ECO:0000313" key="1">
    <source>
        <dbReference type="EMBL" id="TNN79039.1"/>
    </source>
</evidence>
<proteinExistence type="predicted"/>
<dbReference type="AlphaFoldDB" id="A0A4Z2ILY2"/>
<name>A0A4Z2ILY2_9TELE</name>
<dbReference type="EMBL" id="SRLO01000068">
    <property type="protein sequence ID" value="TNN79039.1"/>
    <property type="molecule type" value="Genomic_DNA"/>
</dbReference>
<keyword evidence="2" id="KW-1185">Reference proteome</keyword>
<dbReference type="Proteomes" id="UP000314294">
    <property type="component" value="Unassembled WGS sequence"/>
</dbReference>
<accession>A0A4Z2ILY2</accession>
<evidence type="ECO:0000313" key="2">
    <source>
        <dbReference type="Proteomes" id="UP000314294"/>
    </source>
</evidence>
<sequence length="118" mass="13152">MRTAENSKGCDRRLRGTWACSLLTSLTSMPLLTDQVVWKHSSMRCSKALGSRWTRMKSFRSLVRMEKIFSESVLADTFPNPTLEPSPPTSDPDTFHWLPLAGKLLTVAGTGVVRAGRK</sequence>
<gene>
    <name evidence="1" type="ORF">EYF80_010718</name>
</gene>
<protein>
    <submittedName>
        <fullName evidence="1">Uncharacterized protein</fullName>
    </submittedName>
</protein>
<reference evidence="1 2" key="1">
    <citation type="submission" date="2019-03" db="EMBL/GenBank/DDBJ databases">
        <title>First draft genome of Liparis tanakae, snailfish: a comprehensive survey of snailfish specific genes.</title>
        <authorList>
            <person name="Kim W."/>
            <person name="Song I."/>
            <person name="Jeong J.-H."/>
            <person name="Kim D."/>
            <person name="Kim S."/>
            <person name="Ryu S."/>
            <person name="Song J.Y."/>
            <person name="Lee S.K."/>
        </authorList>
    </citation>
    <scope>NUCLEOTIDE SEQUENCE [LARGE SCALE GENOMIC DNA]</scope>
    <source>
        <tissue evidence="1">Muscle</tissue>
    </source>
</reference>
<organism evidence="1 2">
    <name type="scientific">Liparis tanakae</name>
    <name type="common">Tanaka's snailfish</name>
    <dbReference type="NCBI Taxonomy" id="230148"/>
    <lineage>
        <taxon>Eukaryota</taxon>
        <taxon>Metazoa</taxon>
        <taxon>Chordata</taxon>
        <taxon>Craniata</taxon>
        <taxon>Vertebrata</taxon>
        <taxon>Euteleostomi</taxon>
        <taxon>Actinopterygii</taxon>
        <taxon>Neopterygii</taxon>
        <taxon>Teleostei</taxon>
        <taxon>Neoteleostei</taxon>
        <taxon>Acanthomorphata</taxon>
        <taxon>Eupercaria</taxon>
        <taxon>Perciformes</taxon>
        <taxon>Cottioidei</taxon>
        <taxon>Cottales</taxon>
        <taxon>Liparidae</taxon>
        <taxon>Liparis</taxon>
    </lineage>
</organism>